<comment type="caution">
    <text evidence="2">The sequence shown here is derived from an EMBL/GenBank/DDBJ whole genome shotgun (WGS) entry which is preliminary data.</text>
</comment>
<feature type="domain" description="F-box" evidence="1">
    <location>
        <begin position="1"/>
        <end position="46"/>
    </location>
</feature>
<dbReference type="Proteomes" id="UP000663840">
    <property type="component" value="Unassembled WGS sequence"/>
</dbReference>
<sequence length="500" mass="57761">MDLPVDVFVNIASYFQLQDLMALARVNTFLRRLLMSCKSEPIWRSARLNCIDLPPRPKELSEPVYAALLFSKICTSCGRRALQNMDPVLQERLCAKCKKDQLIDLSEHDIDTSLLFVSTTILPGYTGADWSERGPWCFNKDAQAVKSVLESFDAAGNEEGKQNWIEQRRCAVKAREQDAEPLIQWFRTRKMTRNAELHRLKQARKTEIENRLENLGYDKRDMNFEDCEGWFSQVYNAAPLTDKVWRELLPRLVKIIKSNHKERIESEREDRIEEITDWFRDIYTTKTYIWMMDDGIRIPWNLNATKLLSDNLEIVPEIKCLLEGDPSTEEFDERFESQEDVLTDTLNNWVNEQEARLVSMMPEDVSVPDFFLPGSKSIMLFHTDSDVIAGPMDALPLNTQKLLRADAVFVRTPDAPGHLDTCRNACYFYPNFDALPSGFAYSKLASEIAKDLLNSLGRPDATYLEMMSEGYNLSCGMCPEVQSLGWKNFIEHCLNEHWNE</sequence>
<protein>
    <recommendedName>
        <fullName evidence="1">F-box domain-containing protein</fullName>
    </recommendedName>
</protein>
<gene>
    <name evidence="2" type="ORF">RDB_LOCUS61732</name>
</gene>
<dbReference type="PROSITE" id="PS50181">
    <property type="entry name" value="FBOX"/>
    <property type="match status" value="1"/>
</dbReference>
<dbReference type="InterPro" id="IPR001810">
    <property type="entry name" value="F-box_dom"/>
</dbReference>
<proteinExistence type="predicted"/>
<reference evidence="2" key="1">
    <citation type="submission" date="2021-01" db="EMBL/GenBank/DDBJ databases">
        <authorList>
            <person name="Kaushik A."/>
        </authorList>
    </citation>
    <scope>NUCLEOTIDE SEQUENCE</scope>
    <source>
        <strain evidence="2">AG1-1A</strain>
    </source>
</reference>
<dbReference type="AlphaFoldDB" id="A0A8H3AG42"/>
<dbReference type="SUPFAM" id="SSF81383">
    <property type="entry name" value="F-box domain"/>
    <property type="match status" value="1"/>
</dbReference>
<dbReference type="OrthoDB" id="10251155at2759"/>
<evidence type="ECO:0000259" key="1">
    <source>
        <dbReference type="PROSITE" id="PS50181"/>
    </source>
</evidence>
<accession>A0A8H3AG42</accession>
<evidence type="ECO:0000313" key="2">
    <source>
        <dbReference type="EMBL" id="CAE6427641.1"/>
    </source>
</evidence>
<name>A0A8H3AG42_9AGAM</name>
<dbReference type="InterPro" id="IPR036047">
    <property type="entry name" value="F-box-like_dom_sf"/>
</dbReference>
<organism evidence="2 3">
    <name type="scientific">Rhizoctonia solani</name>
    <dbReference type="NCBI Taxonomy" id="456999"/>
    <lineage>
        <taxon>Eukaryota</taxon>
        <taxon>Fungi</taxon>
        <taxon>Dikarya</taxon>
        <taxon>Basidiomycota</taxon>
        <taxon>Agaricomycotina</taxon>
        <taxon>Agaricomycetes</taxon>
        <taxon>Cantharellales</taxon>
        <taxon>Ceratobasidiaceae</taxon>
        <taxon>Rhizoctonia</taxon>
    </lineage>
</organism>
<evidence type="ECO:0000313" key="3">
    <source>
        <dbReference type="Proteomes" id="UP000663840"/>
    </source>
</evidence>
<dbReference type="EMBL" id="CAJMWR010001508">
    <property type="protein sequence ID" value="CAE6427641.1"/>
    <property type="molecule type" value="Genomic_DNA"/>
</dbReference>